<comment type="caution">
    <text evidence="9">The sequence shown here is derived from an EMBL/GenBank/DDBJ whole genome shotgun (WGS) entry which is preliminary data.</text>
</comment>
<dbReference type="Pfam" id="PF07524">
    <property type="entry name" value="Bromo_TP"/>
    <property type="match status" value="1"/>
</dbReference>
<keyword evidence="6" id="KW-0539">Nucleus</keyword>
<dbReference type="CDD" id="cd08049">
    <property type="entry name" value="TAF8"/>
    <property type="match status" value="1"/>
</dbReference>
<evidence type="ECO:0000256" key="3">
    <source>
        <dbReference type="ARBA" id="ARBA00017307"/>
    </source>
</evidence>
<dbReference type="GO" id="GO:0046982">
    <property type="term" value="F:protein heterodimerization activity"/>
    <property type="evidence" value="ECO:0007669"/>
    <property type="project" value="InterPro"/>
</dbReference>
<feature type="region of interest" description="Disordered" evidence="7">
    <location>
        <begin position="101"/>
        <end position="166"/>
    </location>
</feature>
<dbReference type="InterPro" id="IPR019473">
    <property type="entry name" value="TFIID_su8_C"/>
</dbReference>
<evidence type="ECO:0000256" key="4">
    <source>
        <dbReference type="ARBA" id="ARBA00023015"/>
    </source>
</evidence>
<evidence type="ECO:0000313" key="9">
    <source>
        <dbReference type="EMBL" id="KAG2225754.1"/>
    </source>
</evidence>
<feature type="domain" description="Bromodomain associated" evidence="8">
    <location>
        <begin position="9"/>
        <end position="85"/>
    </location>
</feature>
<feature type="compositionally biased region" description="Acidic residues" evidence="7">
    <location>
        <begin position="121"/>
        <end position="140"/>
    </location>
</feature>
<dbReference type="Proteomes" id="UP000646827">
    <property type="component" value="Unassembled WGS sequence"/>
</dbReference>
<dbReference type="AlphaFoldDB" id="A0A8H7SAF4"/>
<keyword evidence="5" id="KW-0804">Transcription</keyword>
<dbReference type="SMART" id="SM00576">
    <property type="entry name" value="BTP"/>
    <property type="match status" value="1"/>
</dbReference>
<gene>
    <name evidence="9" type="ORF">INT45_011422</name>
</gene>
<name>A0A8H7SAF4_9FUNG</name>
<dbReference type="SUPFAM" id="SSF47113">
    <property type="entry name" value="Histone-fold"/>
    <property type="match status" value="1"/>
</dbReference>
<comment type="subcellular location">
    <subcellularLocation>
        <location evidence="1">Nucleus</location>
    </subcellularLocation>
</comment>
<comment type="similarity">
    <text evidence="2">Belongs to the TAF8 family.</text>
</comment>
<dbReference type="EMBL" id="JAEPRB010000024">
    <property type="protein sequence ID" value="KAG2225754.1"/>
    <property type="molecule type" value="Genomic_DNA"/>
</dbReference>
<feature type="region of interest" description="Disordered" evidence="7">
    <location>
        <begin position="236"/>
        <end position="314"/>
    </location>
</feature>
<feature type="compositionally biased region" description="Basic and acidic residues" evidence="7">
    <location>
        <begin position="244"/>
        <end position="253"/>
    </location>
</feature>
<reference evidence="9 10" key="1">
    <citation type="submission" date="2020-12" db="EMBL/GenBank/DDBJ databases">
        <title>Metabolic potential, ecology and presence of endohyphal bacteria is reflected in genomic diversity of Mucoromycotina.</title>
        <authorList>
            <person name="Muszewska A."/>
            <person name="Okrasinska A."/>
            <person name="Steczkiewicz K."/>
            <person name="Drgas O."/>
            <person name="Orlowska M."/>
            <person name="Perlinska-Lenart U."/>
            <person name="Aleksandrzak-Piekarczyk T."/>
            <person name="Szatraj K."/>
            <person name="Zielenkiewicz U."/>
            <person name="Pilsyk S."/>
            <person name="Malc E."/>
            <person name="Mieczkowski P."/>
            <person name="Kruszewska J.S."/>
            <person name="Biernat P."/>
            <person name="Pawlowska J."/>
        </authorList>
    </citation>
    <scope>NUCLEOTIDE SEQUENCE [LARGE SCALE GENOMIC DNA]</scope>
    <source>
        <strain evidence="9 10">CBS 142.35</strain>
    </source>
</reference>
<feature type="compositionally biased region" description="Basic and acidic residues" evidence="7">
    <location>
        <begin position="105"/>
        <end position="116"/>
    </location>
</feature>
<keyword evidence="4" id="KW-0805">Transcription regulation</keyword>
<dbReference type="InterPro" id="IPR009072">
    <property type="entry name" value="Histone-fold"/>
</dbReference>
<dbReference type="OrthoDB" id="2193813at2759"/>
<dbReference type="InterPro" id="IPR006565">
    <property type="entry name" value="BTP"/>
</dbReference>
<accession>A0A8H7SAF4</accession>
<evidence type="ECO:0000256" key="5">
    <source>
        <dbReference type="ARBA" id="ARBA00023163"/>
    </source>
</evidence>
<dbReference type="Gene3D" id="1.10.20.10">
    <property type="entry name" value="Histone, subunit A"/>
    <property type="match status" value="1"/>
</dbReference>
<feature type="compositionally biased region" description="Low complexity" evidence="7">
    <location>
        <begin position="255"/>
        <end position="287"/>
    </location>
</feature>
<evidence type="ECO:0000256" key="1">
    <source>
        <dbReference type="ARBA" id="ARBA00004123"/>
    </source>
</evidence>
<dbReference type="GO" id="GO:0006367">
    <property type="term" value="P:transcription initiation at RNA polymerase II promoter"/>
    <property type="evidence" value="ECO:0007669"/>
    <property type="project" value="TreeGrafter"/>
</dbReference>
<evidence type="ECO:0000256" key="6">
    <source>
        <dbReference type="ARBA" id="ARBA00023242"/>
    </source>
</evidence>
<keyword evidence="10" id="KW-1185">Reference proteome</keyword>
<dbReference type="PANTHER" id="PTHR46469">
    <property type="entry name" value="TRANSCRIPTION INITIATION FACTOR TFIID SUBUNIT 8"/>
    <property type="match status" value="1"/>
</dbReference>
<evidence type="ECO:0000313" key="10">
    <source>
        <dbReference type="Proteomes" id="UP000646827"/>
    </source>
</evidence>
<dbReference type="GO" id="GO:0005669">
    <property type="term" value="C:transcription factor TFIID complex"/>
    <property type="evidence" value="ECO:0007669"/>
    <property type="project" value="InterPro"/>
</dbReference>
<evidence type="ECO:0000256" key="7">
    <source>
        <dbReference type="SAM" id="MobiDB-lite"/>
    </source>
</evidence>
<evidence type="ECO:0000259" key="8">
    <source>
        <dbReference type="SMART" id="SM00576"/>
    </source>
</evidence>
<dbReference type="Pfam" id="PF10406">
    <property type="entry name" value="TAF8_C"/>
    <property type="match status" value="1"/>
</dbReference>
<protein>
    <recommendedName>
        <fullName evidence="3">Transcription initiation factor TFIID subunit 8</fullName>
    </recommendedName>
</protein>
<dbReference type="PANTHER" id="PTHR46469:SF1">
    <property type="entry name" value="TRANSCRIPTION INITIATION FACTOR TFIID SUBUNIT 8"/>
    <property type="match status" value="1"/>
</dbReference>
<evidence type="ECO:0000256" key="2">
    <source>
        <dbReference type="ARBA" id="ARBA00008767"/>
    </source>
</evidence>
<organism evidence="9 10">
    <name type="scientific">Circinella minor</name>
    <dbReference type="NCBI Taxonomy" id="1195481"/>
    <lineage>
        <taxon>Eukaryota</taxon>
        <taxon>Fungi</taxon>
        <taxon>Fungi incertae sedis</taxon>
        <taxon>Mucoromycota</taxon>
        <taxon>Mucoromycotina</taxon>
        <taxon>Mucoromycetes</taxon>
        <taxon>Mucorales</taxon>
        <taxon>Lichtheimiaceae</taxon>
        <taxon>Circinella</taxon>
    </lineage>
</organism>
<proteinExistence type="inferred from homology"/>
<dbReference type="CDD" id="cd00076">
    <property type="entry name" value="HFD_SF"/>
    <property type="match status" value="1"/>
</dbReference>
<sequence>MPDSHFSSSEFTHAANCKTVSLIIREAGFESIQRSALENLSNVLEQYLENLLTTTHKYAELASRSKPNYHDILRSMEDYDIQLASFGNYLKQSRQNGNLVPIPISKEERDNSEKDTQFLPSDDEKDEDEEEEDDEDDDDNSEKKGSSQIPLPDYVPDYLPKFPSRHSFRQTPVYIHRPDDPQRVRELNSQQSRIVEENLKRLMSAENQLLRRTERSKDDLMDITVPIVNYEGTLQRRKRAKRARSTDLKEHSSDSTITKLNTTPTSPTITATSPAITTTSTATTTAKSPPPSPPPTNESTTSSTPPTVATTTTH</sequence>
<feature type="compositionally biased region" description="Low complexity" evidence="7">
    <location>
        <begin position="297"/>
        <end position="314"/>
    </location>
</feature>
<dbReference type="InterPro" id="IPR037818">
    <property type="entry name" value="TAF8"/>
</dbReference>